<feature type="transmembrane region" description="Helical" evidence="1">
    <location>
        <begin position="56"/>
        <end position="78"/>
    </location>
</feature>
<feature type="transmembrane region" description="Helical" evidence="1">
    <location>
        <begin position="209"/>
        <end position="228"/>
    </location>
</feature>
<evidence type="ECO:0000256" key="1">
    <source>
        <dbReference type="SAM" id="Phobius"/>
    </source>
</evidence>
<evidence type="ECO:0000313" key="3">
    <source>
        <dbReference type="Proteomes" id="UP000242972"/>
    </source>
</evidence>
<feature type="transmembrane region" description="Helical" evidence="1">
    <location>
        <begin position="135"/>
        <end position="154"/>
    </location>
</feature>
<evidence type="ECO:0000313" key="2">
    <source>
        <dbReference type="EMBL" id="PSR34498.1"/>
    </source>
</evidence>
<feature type="transmembrane region" description="Helical" evidence="1">
    <location>
        <begin position="160"/>
        <end position="177"/>
    </location>
</feature>
<dbReference type="Proteomes" id="UP000242972">
    <property type="component" value="Unassembled WGS sequence"/>
</dbReference>
<feature type="transmembrane region" description="Helical" evidence="1">
    <location>
        <begin position="15"/>
        <end position="35"/>
    </location>
</feature>
<keyword evidence="1" id="KW-0472">Membrane</keyword>
<protein>
    <submittedName>
        <fullName evidence="2">Uncharacterized protein</fullName>
    </submittedName>
</protein>
<organism evidence="2 3">
    <name type="scientific">Sulfobacillus benefaciens</name>
    <dbReference type="NCBI Taxonomy" id="453960"/>
    <lineage>
        <taxon>Bacteria</taxon>
        <taxon>Bacillati</taxon>
        <taxon>Bacillota</taxon>
        <taxon>Clostridia</taxon>
        <taxon>Eubacteriales</taxon>
        <taxon>Clostridiales Family XVII. Incertae Sedis</taxon>
        <taxon>Sulfobacillus</taxon>
    </lineage>
</organism>
<feature type="transmembrane region" description="Helical" evidence="1">
    <location>
        <begin position="98"/>
        <end position="123"/>
    </location>
</feature>
<dbReference type="AlphaFoldDB" id="A0A2T2XJ81"/>
<sequence length="236" mass="26483">MQRLQSEWARTPKTALLIITGVVILLSVMAIISKGQLPVPYPSALDSRHYWMRASGWYFANLLGLLVPLLSSLPVLVMESDVLASRRVIYVTYPMSSWTLFLLRIASCLSFSVGWMLVIEVIARIMRFSFPAGSDVLLVIPDILFITFAVLAAIEWTTDLWAGFVVIVLVAGVGLGVRNLPFPHPHRDELVLFAARDQLWSWPLLENRIVVALASLLIAGLAAWGFHWHRQRGSYQ</sequence>
<proteinExistence type="predicted"/>
<keyword evidence="1" id="KW-0812">Transmembrane</keyword>
<keyword evidence="1" id="KW-1133">Transmembrane helix</keyword>
<dbReference type="EMBL" id="PXYW01000008">
    <property type="protein sequence ID" value="PSR34498.1"/>
    <property type="molecule type" value="Genomic_DNA"/>
</dbReference>
<comment type="caution">
    <text evidence="2">The sequence shown here is derived from an EMBL/GenBank/DDBJ whole genome shotgun (WGS) entry which is preliminary data.</text>
</comment>
<accession>A0A2T2XJ81</accession>
<name>A0A2T2XJ81_9FIRM</name>
<gene>
    <name evidence="2" type="ORF">C7B46_05015</name>
</gene>
<reference evidence="2 3" key="1">
    <citation type="journal article" date="2014" name="BMC Genomics">
        <title>Comparison of environmental and isolate Sulfobacillus genomes reveals diverse carbon, sulfur, nitrogen, and hydrogen metabolisms.</title>
        <authorList>
            <person name="Justice N.B."/>
            <person name="Norman A."/>
            <person name="Brown C.T."/>
            <person name="Singh A."/>
            <person name="Thomas B.C."/>
            <person name="Banfield J.F."/>
        </authorList>
    </citation>
    <scope>NUCLEOTIDE SEQUENCE [LARGE SCALE GENOMIC DNA]</scope>
    <source>
        <strain evidence="2">AMDSBA4</strain>
    </source>
</reference>